<dbReference type="Proteomes" id="UP000588647">
    <property type="component" value="Unassembled WGS sequence"/>
</dbReference>
<reference evidence="4 5" key="1">
    <citation type="submission" date="2020-08" db="EMBL/GenBank/DDBJ databases">
        <title>Genomic Encyclopedia of Type Strains, Phase IV (KMG-IV): sequencing the most valuable type-strain genomes for metagenomic binning, comparative biology and taxonomic classification.</title>
        <authorList>
            <person name="Goeker M."/>
        </authorList>
    </citation>
    <scope>NUCLEOTIDE SEQUENCE [LARGE SCALE GENOMIC DNA]</scope>
    <source>
        <strain evidence="4 5">DSM 103570</strain>
    </source>
</reference>
<dbReference type="SUPFAM" id="SSF56003">
    <property type="entry name" value="Molybdenum cofactor-binding domain"/>
    <property type="match status" value="1"/>
</dbReference>
<dbReference type="EC" id="1.17.1.4" evidence="4"/>
<dbReference type="PANTHER" id="PTHR11908:SF132">
    <property type="entry name" value="ALDEHYDE OXIDASE 1-RELATED"/>
    <property type="match status" value="1"/>
</dbReference>
<dbReference type="InterPro" id="IPR016208">
    <property type="entry name" value="Ald_Oxase/xanthine_DH-like"/>
</dbReference>
<organism evidence="4 5">
    <name type="scientific">Aurantimonas endophytica</name>
    <dbReference type="NCBI Taxonomy" id="1522175"/>
    <lineage>
        <taxon>Bacteria</taxon>
        <taxon>Pseudomonadati</taxon>
        <taxon>Pseudomonadota</taxon>
        <taxon>Alphaproteobacteria</taxon>
        <taxon>Hyphomicrobiales</taxon>
        <taxon>Aurantimonadaceae</taxon>
        <taxon>Aurantimonas</taxon>
    </lineage>
</organism>
<dbReference type="InterPro" id="IPR046867">
    <property type="entry name" value="AldOxase/xan_DH_MoCoBD2"/>
</dbReference>
<dbReference type="InterPro" id="IPR008274">
    <property type="entry name" value="AldOxase/xan_DH_MoCoBD1"/>
</dbReference>
<keyword evidence="2 4" id="KW-0560">Oxidoreductase</keyword>
<dbReference type="Gene3D" id="3.30.365.10">
    <property type="entry name" value="Aldehyde oxidase/xanthine dehydrogenase, molybdopterin binding domain"/>
    <property type="match status" value="4"/>
</dbReference>
<keyword evidence="5" id="KW-1185">Reference proteome</keyword>
<feature type="domain" description="Aldehyde oxidase/xanthine dehydrogenase a/b hammerhead" evidence="3">
    <location>
        <begin position="19"/>
        <end position="131"/>
    </location>
</feature>
<dbReference type="InterPro" id="IPR037165">
    <property type="entry name" value="AldOxase/xan_DH_Mopterin-bd_sf"/>
</dbReference>
<name>A0A7W6HES0_9HYPH</name>
<dbReference type="Pfam" id="PF01315">
    <property type="entry name" value="Ald_Xan_dh_C"/>
    <property type="match status" value="1"/>
</dbReference>
<dbReference type="GO" id="GO:0005506">
    <property type="term" value="F:iron ion binding"/>
    <property type="evidence" value="ECO:0007669"/>
    <property type="project" value="InterPro"/>
</dbReference>
<dbReference type="GO" id="GO:0004854">
    <property type="term" value="F:xanthine dehydrogenase activity"/>
    <property type="evidence" value="ECO:0007669"/>
    <property type="project" value="UniProtKB-EC"/>
</dbReference>
<evidence type="ECO:0000313" key="5">
    <source>
        <dbReference type="Proteomes" id="UP000588647"/>
    </source>
</evidence>
<evidence type="ECO:0000259" key="3">
    <source>
        <dbReference type="SMART" id="SM01008"/>
    </source>
</evidence>
<dbReference type="AlphaFoldDB" id="A0A7W6HES0"/>
<proteinExistence type="predicted"/>
<dbReference type="Gene3D" id="3.90.1170.50">
    <property type="entry name" value="Aldehyde oxidase/xanthine dehydrogenase, a/b hammerhead"/>
    <property type="match status" value="1"/>
</dbReference>
<protein>
    <submittedName>
        <fullName evidence="4">Xanthine dehydrogenase YagR molybdenum-binding subunit</fullName>
        <ecNumber evidence="4">1.17.1.4</ecNumber>
    </submittedName>
</protein>
<evidence type="ECO:0000256" key="1">
    <source>
        <dbReference type="ARBA" id="ARBA00022505"/>
    </source>
</evidence>
<comment type="caution">
    <text evidence="4">The sequence shown here is derived from an EMBL/GenBank/DDBJ whole genome shotgun (WGS) entry which is preliminary data.</text>
</comment>
<dbReference type="SUPFAM" id="SSF54665">
    <property type="entry name" value="CO dehydrogenase molybdoprotein N-domain-like"/>
    <property type="match status" value="1"/>
</dbReference>
<dbReference type="RefSeq" id="WP_183208863.1">
    <property type="nucleotide sequence ID" value="NZ_JAAAMM010000003.1"/>
</dbReference>
<evidence type="ECO:0000256" key="2">
    <source>
        <dbReference type="ARBA" id="ARBA00023002"/>
    </source>
</evidence>
<dbReference type="InterPro" id="IPR036856">
    <property type="entry name" value="Ald_Oxase/Xan_DH_a/b_sf"/>
</dbReference>
<dbReference type="InterPro" id="IPR000674">
    <property type="entry name" value="Ald_Oxase/Xan_DH_a/b"/>
</dbReference>
<gene>
    <name evidence="4" type="ORF">GGR03_002753</name>
</gene>
<accession>A0A7W6HES0</accession>
<dbReference type="EMBL" id="JACIEM010000003">
    <property type="protein sequence ID" value="MBB4003672.1"/>
    <property type="molecule type" value="Genomic_DNA"/>
</dbReference>
<dbReference type="Pfam" id="PF02738">
    <property type="entry name" value="MoCoBD_1"/>
    <property type="match status" value="1"/>
</dbReference>
<sequence>MADGSFPEIARIDARAKVTGAPIYAADRRSETPMHAVFAVSTIAKGRLTQLDVARAEAVPGVRLVLTHRGTGALEQGGFLLSGGFAFQSFMPLMSDAIAYRGQPIAMVVADTLEAAMHAASLVDAAYSEEAFASSIASPDAGIIAQAESPLPQQLFGDTVAGDAVAAFEAAAVTVDAAYRSPPQHQNPMELVATYAEWDGDDLIIHEGTQNAGALKFGVAQILGVAPERVTVISPQAGGGFGQKNSLQMQTAFVAWAARELGAPVKMVVPRYQLFGNASFRPESTHRVRLGADAAGRLTSVLYDVDAQSSRHDLFPLDYANAAARLYGIPNFRGHQRIVQTDVQTPGYMRAPFEHLAAFALDTAVDEIAERLGRDPVEYRMAHDTDTDPVTGLPLSSRFLNACLSRGAEMFGWSARTPEPGSMRAGDGQLIGLGVGCGCYKAATAAAIATLRLTEDGRVSVSVGVHEMGQGIRTALANAVGQILGIEPTRVDAVIGDTRGAHQHLTAGSWGTATAVPAAVEAAEKLLEELGADPLAALAERGLDSYEVRVERRPAGQPEQMAGALHQGRPAPWGPVYDEFVAYSYVAHFVEVRIEPTTRRIRVPRVVSVVDCGSVVSPRTAPSQVRGGVAWGIGAALREASEVDPRYGGFLNADIAEYVVPVNADVGRTEVAFIDRPDPRLNASGLKGLGEVVMTGVAAAIANATWHATGRRLRDLPIRVEHLL</sequence>
<evidence type="ECO:0000313" key="4">
    <source>
        <dbReference type="EMBL" id="MBB4003672.1"/>
    </source>
</evidence>
<dbReference type="PANTHER" id="PTHR11908">
    <property type="entry name" value="XANTHINE DEHYDROGENASE"/>
    <property type="match status" value="1"/>
</dbReference>
<dbReference type="SMART" id="SM01008">
    <property type="entry name" value="Ald_Xan_dh_C"/>
    <property type="match status" value="1"/>
</dbReference>
<keyword evidence="1" id="KW-0500">Molybdenum</keyword>
<dbReference type="Pfam" id="PF20256">
    <property type="entry name" value="MoCoBD_2"/>
    <property type="match status" value="1"/>
</dbReference>